<proteinExistence type="predicted"/>
<dbReference type="AlphaFoldDB" id="A0A7J7NQD0"/>
<organism evidence="2 3">
    <name type="scientific">Kingdonia uniflora</name>
    <dbReference type="NCBI Taxonomy" id="39325"/>
    <lineage>
        <taxon>Eukaryota</taxon>
        <taxon>Viridiplantae</taxon>
        <taxon>Streptophyta</taxon>
        <taxon>Embryophyta</taxon>
        <taxon>Tracheophyta</taxon>
        <taxon>Spermatophyta</taxon>
        <taxon>Magnoliopsida</taxon>
        <taxon>Ranunculales</taxon>
        <taxon>Circaeasteraceae</taxon>
        <taxon>Kingdonia</taxon>
    </lineage>
</organism>
<reference evidence="2 3" key="1">
    <citation type="journal article" date="2020" name="IScience">
        <title>Genome Sequencing of the Endangered Kingdonia uniflora (Circaeasteraceae, Ranunculales) Reveals Potential Mechanisms of Evolutionary Specialization.</title>
        <authorList>
            <person name="Sun Y."/>
            <person name="Deng T."/>
            <person name="Zhang A."/>
            <person name="Moore M.J."/>
            <person name="Landis J.B."/>
            <person name="Lin N."/>
            <person name="Zhang H."/>
            <person name="Zhang X."/>
            <person name="Huang J."/>
            <person name="Zhang X."/>
            <person name="Sun H."/>
            <person name="Wang H."/>
        </authorList>
    </citation>
    <scope>NUCLEOTIDE SEQUENCE [LARGE SCALE GENOMIC DNA]</scope>
    <source>
        <strain evidence="2">TB1705</strain>
        <tissue evidence="2">Leaf</tissue>
    </source>
</reference>
<keyword evidence="3" id="KW-1185">Reference proteome</keyword>
<feature type="region of interest" description="Disordered" evidence="1">
    <location>
        <begin position="83"/>
        <end position="124"/>
    </location>
</feature>
<feature type="non-terminal residue" evidence="2">
    <location>
        <position position="1"/>
    </location>
</feature>
<protein>
    <submittedName>
        <fullName evidence="2">Uncharacterized protein</fullName>
    </submittedName>
</protein>
<sequence length="253" mass="28388">MRKGKGEWQKKSNANKKNKKAEEADVPLKKKVKGTKKEAFTDEQFDHQVAPGEGLEVVKDLMVDDDVKVNLEAISSEYSGGLLKWTKGDEKDNDDNINAEENVKSEEKQPQVVEEEDSEPPTIVGYYNGKKDTMAVAEVTKTVIVFFNQEEVVGEAYQASADLTTTVSVEEQTLDVEKIEDEASQASADQTTTVSFDEQNIEVAQTEVVISHQEKDIGEASQYIYLKSKKSKEEVEQNKKEINVWTRNMSSPE</sequence>
<evidence type="ECO:0000313" key="3">
    <source>
        <dbReference type="Proteomes" id="UP000541444"/>
    </source>
</evidence>
<feature type="region of interest" description="Disordered" evidence="1">
    <location>
        <begin position="1"/>
        <end position="36"/>
    </location>
</feature>
<feature type="compositionally biased region" description="Basic and acidic residues" evidence="1">
    <location>
        <begin position="1"/>
        <end position="10"/>
    </location>
</feature>
<evidence type="ECO:0000313" key="2">
    <source>
        <dbReference type="EMBL" id="KAF6169174.1"/>
    </source>
</evidence>
<accession>A0A7J7NQD0</accession>
<dbReference type="Proteomes" id="UP000541444">
    <property type="component" value="Unassembled WGS sequence"/>
</dbReference>
<evidence type="ECO:0000256" key="1">
    <source>
        <dbReference type="SAM" id="MobiDB-lite"/>
    </source>
</evidence>
<name>A0A7J7NQD0_9MAGN</name>
<gene>
    <name evidence="2" type="ORF">GIB67_013604</name>
</gene>
<dbReference type="EMBL" id="JACGCM010000669">
    <property type="protein sequence ID" value="KAF6169174.1"/>
    <property type="molecule type" value="Genomic_DNA"/>
</dbReference>
<comment type="caution">
    <text evidence="2">The sequence shown here is derived from an EMBL/GenBank/DDBJ whole genome shotgun (WGS) entry which is preliminary data.</text>
</comment>